<dbReference type="Pfam" id="PF13783">
    <property type="entry name" value="DUF4177"/>
    <property type="match status" value="1"/>
</dbReference>
<accession>A0AAX3NW46</accession>
<dbReference type="EMBL" id="CP118988">
    <property type="protein sequence ID" value="WED78389.1"/>
    <property type="molecule type" value="Genomic_DNA"/>
</dbReference>
<gene>
    <name evidence="1" type="ORF">PYU98_09275</name>
</gene>
<sequence length="75" mass="8358">MPFTYKVDTFIPTVSGCGAKDNGWDSKRCEQFQAFLNQYAESGWRLHSSDFREVTVAGCGGGKGAWLVCVFEKEL</sequence>
<dbReference type="RefSeq" id="WP_129503841.1">
    <property type="nucleotide sequence ID" value="NZ_CP118988.1"/>
</dbReference>
<proteinExistence type="predicted"/>
<dbReference type="InterPro" id="IPR025234">
    <property type="entry name" value="YjzH-like"/>
</dbReference>
<reference evidence="1" key="1">
    <citation type="submission" date="2023-02" db="EMBL/GenBank/DDBJ databases">
        <title>The sequence of Aeromonas allosaccharophila K520.</title>
        <authorList>
            <person name="Luo X."/>
        </authorList>
    </citation>
    <scope>NUCLEOTIDE SEQUENCE</scope>
    <source>
        <strain evidence="1">K520</strain>
    </source>
</reference>
<evidence type="ECO:0000313" key="2">
    <source>
        <dbReference type="Proteomes" id="UP001213721"/>
    </source>
</evidence>
<evidence type="ECO:0000313" key="1">
    <source>
        <dbReference type="EMBL" id="WED78389.1"/>
    </source>
</evidence>
<organism evidence="1 2">
    <name type="scientific">Aeromonas allosaccharophila</name>
    <dbReference type="NCBI Taxonomy" id="656"/>
    <lineage>
        <taxon>Bacteria</taxon>
        <taxon>Pseudomonadati</taxon>
        <taxon>Pseudomonadota</taxon>
        <taxon>Gammaproteobacteria</taxon>
        <taxon>Aeromonadales</taxon>
        <taxon>Aeromonadaceae</taxon>
        <taxon>Aeromonas</taxon>
    </lineage>
</organism>
<protein>
    <submittedName>
        <fullName evidence="1">DUF4177 domain-containing protein</fullName>
    </submittedName>
</protein>
<dbReference type="Proteomes" id="UP001213721">
    <property type="component" value="Chromosome"/>
</dbReference>
<dbReference type="AlphaFoldDB" id="A0AAX3NW46"/>
<name>A0AAX3NW46_9GAMM</name>